<dbReference type="PANTHER" id="PTHR43278">
    <property type="entry name" value="NAD(P)H-DEPENDENT FMN-CONTAINING OXIDOREDUCTASE YWQN-RELATED"/>
    <property type="match status" value="1"/>
</dbReference>
<dbReference type="Gene3D" id="3.40.50.360">
    <property type="match status" value="1"/>
</dbReference>
<evidence type="ECO:0000313" key="4">
    <source>
        <dbReference type="EMBL" id="PTW02159.1"/>
    </source>
</evidence>
<sequence length="224" mass="25283">MSEAKWIGISAGRKNKVTETVIKTVLKAANKNYDFYSLSDFEILSCDGCNGCVESHRCVKNDRLNEISEAMQEAEGIVFGAPEYWGGMNAKGRAFWERICFSTRHNEYFPLADKPAVLIGVSGDGDSSGVIQDCTEFLEDARMKIIEKIEIRGEYACFDCGYGHLCQVGGLKNFYNLPVKAEELERKRLSEQKLREETDYSKIKAICEELREIQAEKGAEEKCK</sequence>
<dbReference type="Proteomes" id="UP000244089">
    <property type="component" value="Unassembled WGS sequence"/>
</dbReference>
<comment type="caution">
    <text evidence="4">The sequence shown here is derived from an EMBL/GenBank/DDBJ whole genome shotgun (WGS) entry which is preliminary data.</text>
</comment>
<dbReference type="GO" id="GO:0016491">
    <property type="term" value="F:oxidoreductase activity"/>
    <property type="evidence" value="ECO:0007669"/>
    <property type="project" value="InterPro"/>
</dbReference>
<dbReference type="InterPro" id="IPR005025">
    <property type="entry name" value="FMN_Rdtase-like_dom"/>
</dbReference>
<dbReference type="RefSeq" id="WP_181248128.1">
    <property type="nucleotide sequence ID" value="NZ_QAXS01000003.1"/>
</dbReference>
<dbReference type="AlphaFoldDB" id="A0A2T5RQC7"/>
<evidence type="ECO:0000256" key="1">
    <source>
        <dbReference type="ARBA" id="ARBA00022630"/>
    </source>
</evidence>
<dbReference type="PANTHER" id="PTHR43278:SF1">
    <property type="entry name" value="IRON-SULFUR FLAVOPROTEIN MJ1083"/>
    <property type="match status" value="1"/>
</dbReference>
<feature type="domain" description="NADPH-dependent FMN reductase-like" evidence="3">
    <location>
        <begin position="8"/>
        <end position="131"/>
    </location>
</feature>
<protein>
    <submittedName>
        <fullName evidence="4">NADPH-dependent FMN reductase</fullName>
    </submittedName>
</protein>
<organism evidence="4 5">
    <name type="scientific">Halanaerobium saccharolyticum</name>
    <dbReference type="NCBI Taxonomy" id="43595"/>
    <lineage>
        <taxon>Bacteria</taxon>
        <taxon>Bacillati</taxon>
        <taxon>Bacillota</taxon>
        <taxon>Clostridia</taxon>
        <taxon>Halanaerobiales</taxon>
        <taxon>Halanaerobiaceae</taxon>
        <taxon>Halanaerobium</taxon>
    </lineage>
</organism>
<accession>A0A2T5RQC7</accession>
<name>A0A2T5RQC7_9FIRM</name>
<evidence type="ECO:0000256" key="2">
    <source>
        <dbReference type="ARBA" id="ARBA00022643"/>
    </source>
</evidence>
<dbReference type="Pfam" id="PF03358">
    <property type="entry name" value="FMN_red"/>
    <property type="match status" value="1"/>
</dbReference>
<keyword evidence="2" id="KW-0288">FMN</keyword>
<proteinExistence type="predicted"/>
<dbReference type="InterPro" id="IPR051796">
    <property type="entry name" value="ISF_SsuE-like"/>
</dbReference>
<dbReference type="InterPro" id="IPR029039">
    <property type="entry name" value="Flavoprotein-like_sf"/>
</dbReference>
<gene>
    <name evidence="4" type="ORF">C8C76_10313</name>
</gene>
<evidence type="ECO:0000259" key="3">
    <source>
        <dbReference type="Pfam" id="PF03358"/>
    </source>
</evidence>
<dbReference type="SUPFAM" id="SSF52218">
    <property type="entry name" value="Flavoproteins"/>
    <property type="match status" value="1"/>
</dbReference>
<reference evidence="4 5" key="1">
    <citation type="submission" date="2018-04" db="EMBL/GenBank/DDBJ databases">
        <title>Subsurface microbial communities from deep shales in Ohio and West Virginia, USA.</title>
        <authorList>
            <person name="Wrighton K."/>
        </authorList>
    </citation>
    <scope>NUCLEOTIDE SEQUENCE [LARGE SCALE GENOMIC DNA]</scope>
    <source>
        <strain evidence="4 5">WC1</strain>
    </source>
</reference>
<keyword evidence="1" id="KW-0285">Flavoprotein</keyword>
<dbReference type="EMBL" id="QAXS01000003">
    <property type="protein sequence ID" value="PTW02159.1"/>
    <property type="molecule type" value="Genomic_DNA"/>
</dbReference>
<evidence type="ECO:0000313" key="5">
    <source>
        <dbReference type="Proteomes" id="UP000244089"/>
    </source>
</evidence>